<dbReference type="GO" id="GO:0009288">
    <property type="term" value="C:bacterial-type flagellum"/>
    <property type="evidence" value="ECO:0007669"/>
    <property type="project" value="UniProtKB-SubCell"/>
</dbReference>
<dbReference type="GO" id="GO:0005576">
    <property type="term" value="C:extracellular region"/>
    <property type="evidence" value="ECO:0007669"/>
    <property type="project" value="UniProtKB-SubCell"/>
</dbReference>
<dbReference type="InterPro" id="IPR001492">
    <property type="entry name" value="Flagellin"/>
</dbReference>
<comment type="caution">
    <text evidence="6">The sequence shown here is derived from an EMBL/GenBank/DDBJ whole genome shotgun (WGS) entry which is preliminary data.</text>
</comment>
<keyword evidence="6" id="KW-0282">Flagellum</keyword>
<evidence type="ECO:0000259" key="4">
    <source>
        <dbReference type="Pfam" id="PF00669"/>
    </source>
</evidence>
<feature type="domain" description="Flagellin C-terminal" evidence="5">
    <location>
        <begin position="241"/>
        <end position="324"/>
    </location>
</feature>
<comment type="function">
    <text evidence="3">Flagellin is the subunit protein which polymerizes to form the filaments of bacterial flagella.</text>
</comment>
<dbReference type="GO" id="GO:0005198">
    <property type="term" value="F:structural molecule activity"/>
    <property type="evidence" value="ECO:0007669"/>
    <property type="project" value="UniProtKB-UniRule"/>
</dbReference>
<evidence type="ECO:0000256" key="2">
    <source>
        <dbReference type="ARBA" id="ARBA00023143"/>
    </source>
</evidence>
<comment type="subcellular location">
    <subcellularLocation>
        <location evidence="3">Secreted</location>
    </subcellularLocation>
    <subcellularLocation>
        <location evidence="3">Bacterial flagellum</location>
    </subcellularLocation>
</comment>
<gene>
    <name evidence="6" type="ORF">GR212_01520</name>
</gene>
<dbReference type="Pfam" id="PF00700">
    <property type="entry name" value="Flagellin_C"/>
    <property type="match status" value="1"/>
</dbReference>
<dbReference type="PANTHER" id="PTHR42792">
    <property type="entry name" value="FLAGELLIN"/>
    <property type="match status" value="1"/>
</dbReference>
<name>A0A6L9TXG4_9HYPH</name>
<dbReference type="SUPFAM" id="SSF64518">
    <property type="entry name" value="Phase 1 flagellin"/>
    <property type="match status" value="1"/>
</dbReference>
<evidence type="ECO:0000256" key="3">
    <source>
        <dbReference type="RuleBase" id="RU362073"/>
    </source>
</evidence>
<dbReference type="AlphaFoldDB" id="A0A6L9TXG4"/>
<protein>
    <recommendedName>
        <fullName evidence="3">Flagellin</fullName>
    </recommendedName>
</protein>
<dbReference type="InterPro" id="IPR046358">
    <property type="entry name" value="Flagellin_C"/>
</dbReference>
<dbReference type="PANTHER" id="PTHR42792:SF2">
    <property type="entry name" value="FLAGELLIN"/>
    <property type="match status" value="1"/>
</dbReference>
<keyword evidence="3" id="KW-0964">Secreted</keyword>
<evidence type="ECO:0000259" key="5">
    <source>
        <dbReference type="Pfam" id="PF00700"/>
    </source>
</evidence>
<keyword evidence="2 3" id="KW-0975">Bacterial flagellum</keyword>
<comment type="similarity">
    <text evidence="1 3">Belongs to the bacterial flagellin family.</text>
</comment>
<organism evidence="6 7">
    <name type="scientific">Rhizobium lusitanum</name>
    <dbReference type="NCBI Taxonomy" id="293958"/>
    <lineage>
        <taxon>Bacteria</taxon>
        <taxon>Pseudomonadati</taxon>
        <taxon>Pseudomonadota</taxon>
        <taxon>Alphaproteobacteria</taxon>
        <taxon>Hyphomicrobiales</taxon>
        <taxon>Rhizobiaceae</taxon>
        <taxon>Rhizobium/Agrobacterium group</taxon>
        <taxon>Rhizobium</taxon>
    </lineage>
</organism>
<feature type="domain" description="Flagellin N-terminal" evidence="4">
    <location>
        <begin position="4"/>
        <end position="137"/>
    </location>
</feature>
<evidence type="ECO:0000313" key="7">
    <source>
        <dbReference type="Proteomes" id="UP000483035"/>
    </source>
</evidence>
<keyword evidence="6" id="KW-0969">Cilium</keyword>
<dbReference type="PRINTS" id="PR00207">
    <property type="entry name" value="FLAGELLIN"/>
</dbReference>
<accession>A0A6L9TXG4</accession>
<dbReference type="Gene3D" id="1.20.1330.10">
    <property type="entry name" value="f41 fragment of flagellin, N-terminal domain"/>
    <property type="match status" value="1"/>
</dbReference>
<dbReference type="InterPro" id="IPR001029">
    <property type="entry name" value="Flagellin_N"/>
</dbReference>
<sequence length="327" mass="34235">MSNVTTNPAASAALTVLRGINTDLGVVQQQVSSGFRIATASDDPTYWSMATTMRSDQSSLSTITDALGLGSSKVDTASTAMDTVVSLLTQIQSKLVSAKEPGTDKDAVNADIQQLKNQLQSVTQSASFSGENWLYNTSQHPSTQQSVISNFTRGAGGQVSLTTIGYDSSQTLMIDTADPSRGLLTKNVDASSFDSSSTSGSTTARNYYLLAADTGTTPAGGTEIAISSSTTDDQLTDMINVTNSLLKSATSADSTLGLMKSNIDDQSDYISKLSDAIKSSVGDLVDTNMEEASVRQNALQTAQQMGIQALSIANSMANKVLILLQSK</sequence>
<dbReference type="Pfam" id="PF00669">
    <property type="entry name" value="Flagellin_N"/>
    <property type="match status" value="1"/>
</dbReference>
<dbReference type="Proteomes" id="UP000483035">
    <property type="component" value="Unassembled WGS sequence"/>
</dbReference>
<proteinExistence type="inferred from homology"/>
<keyword evidence="6" id="KW-0966">Cell projection</keyword>
<reference evidence="6 7" key="1">
    <citation type="submission" date="2019-12" db="EMBL/GenBank/DDBJ databases">
        <title>Rhizobium genotypes associated with high levels of biological nitrogen fixation by grain legumes in a temperate-maritime cropping system.</title>
        <authorList>
            <person name="Maluk M."/>
            <person name="Francesc Ferrando Molina F."/>
            <person name="Lopez Del Egido L."/>
            <person name="Lafos M."/>
            <person name="Langarica-Fuentes A."/>
            <person name="Gebre Yohannes G."/>
            <person name="Young M.W."/>
            <person name="Martin P."/>
            <person name="Gantlett R."/>
            <person name="Kenicer G."/>
            <person name="Hawes C."/>
            <person name="Begg G.S."/>
            <person name="Quilliam R.S."/>
            <person name="Squire G.R."/>
            <person name="Poole P.S."/>
            <person name="Young P.W."/>
            <person name="Iannetta P.M."/>
            <person name="James E.K."/>
        </authorList>
    </citation>
    <scope>NUCLEOTIDE SEQUENCE [LARGE SCALE GENOMIC DNA]</scope>
    <source>
        <strain evidence="6 7">JHI1118</strain>
    </source>
</reference>
<dbReference type="RefSeq" id="WP_163984689.1">
    <property type="nucleotide sequence ID" value="NZ_WUEY01000001.1"/>
</dbReference>
<evidence type="ECO:0000256" key="1">
    <source>
        <dbReference type="ARBA" id="ARBA00005709"/>
    </source>
</evidence>
<dbReference type="EMBL" id="WUEY01000001">
    <property type="protein sequence ID" value="NEI68235.1"/>
    <property type="molecule type" value="Genomic_DNA"/>
</dbReference>
<evidence type="ECO:0000313" key="6">
    <source>
        <dbReference type="EMBL" id="NEI68235.1"/>
    </source>
</evidence>